<keyword evidence="2" id="KW-0694">RNA-binding</keyword>
<dbReference type="InterPro" id="IPR035979">
    <property type="entry name" value="RBD_domain_sf"/>
</dbReference>
<name>A0A0F9RBJ2_9ZZZZ</name>
<protein>
    <recommendedName>
        <fullName evidence="3">RRM domain-containing protein</fullName>
    </recommendedName>
</protein>
<dbReference type="InterPro" id="IPR000504">
    <property type="entry name" value="RRM_dom"/>
</dbReference>
<dbReference type="PANTHER" id="PTHR23236:SF119">
    <property type="entry name" value="NUCLEAR RNA-BINDING PROTEIN SART-3"/>
    <property type="match status" value="1"/>
</dbReference>
<feature type="domain" description="RRM" evidence="3">
    <location>
        <begin position="5"/>
        <end position="84"/>
    </location>
</feature>
<dbReference type="PROSITE" id="PS50102">
    <property type="entry name" value="RRM"/>
    <property type="match status" value="1"/>
</dbReference>
<accession>A0A0F9RBJ2</accession>
<dbReference type="AlphaFoldDB" id="A0A0F9RBJ2"/>
<proteinExistence type="predicted"/>
<evidence type="ECO:0000259" key="3">
    <source>
        <dbReference type="PROSITE" id="PS50102"/>
    </source>
</evidence>
<organism evidence="4">
    <name type="scientific">marine sediment metagenome</name>
    <dbReference type="NCBI Taxonomy" id="412755"/>
    <lineage>
        <taxon>unclassified sequences</taxon>
        <taxon>metagenomes</taxon>
        <taxon>ecological metagenomes</taxon>
    </lineage>
</organism>
<evidence type="ECO:0000313" key="4">
    <source>
        <dbReference type="EMBL" id="KKN46772.1"/>
    </source>
</evidence>
<dbReference type="SUPFAM" id="SSF54928">
    <property type="entry name" value="RNA-binding domain, RBD"/>
    <property type="match status" value="1"/>
</dbReference>
<dbReference type="EMBL" id="LAZR01001312">
    <property type="protein sequence ID" value="KKN46772.1"/>
    <property type="molecule type" value="Genomic_DNA"/>
</dbReference>
<reference evidence="4" key="1">
    <citation type="journal article" date="2015" name="Nature">
        <title>Complex archaea that bridge the gap between prokaryotes and eukaryotes.</title>
        <authorList>
            <person name="Spang A."/>
            <person name="Saw J.H."/>
            <person name="Jorgensen S.L."/>
            <person name="Zaremba-Niedzwiedzka K."/>
            <person name="Martijn J."/>
            <person name="Lind A.E."/>
            <person name="van Eijk R."/>
            <person name="Schleper C."/>
            <person name="Guy L."/>
            <person name="Ettema T.J."/>
        </authorList>
    </citation>
    <scope>NUCLEOTIDE SEQUENCE</scope>
</reference>
<dbReference type="InterPro" id="IPR012677">
    <property type="entry name" value="Nucleotide-bd_a/b_plait_sf"/>
</dbReference>
<dbReference type="SMART" id="SM00360">
    <property type="entry name" value="RRM"/>
    <property type="match status" value="1"/>
</dbReference>
<dbReference type="Pfam" id="PF00076">
    <property type="entry name" value="RRM_1"/>
    <property type="match status" value="1"/>
</dbReference>
<sequence>MDEENKIYIGNINYEVTEEELKEIIKKKGFEVQDVTIIRDKFSGRSKGFGFAEFENDEQTQKAIESLDGHELKSRKLKVNKALLREPRDEKSGGFRQFRK</sequence>
<dbReference type="PANTHER" id="PTHR23236">
    <property type="entry name" value="EUKARYOTIC TRANSLATION INITIATION FACTOR 4B/4H"/>
    <property type="match status" value="1"/>
</dbReference>
<dbReference type="GO" id="GO:0003723">
    <property type="term" value="F:RNA binding"/>
    <property type="evidence" value="ECO:0007669"/>
    <property type="project" value="UniProtKB-KW"/>
</dbReference>
<dbReference type="Gene3D" id="3.30.70.330">
    <property type="match status" value="1"/>
</dbReference>
<evidence type="ECO:0000256" key="1">
    <source>
        <dbReference type="ARBA" id="ARBA00022737"/>
    </source>
</evidence>
<evidence type="ECO:0000256" key="2">
    <source>
        <dbReference type="ARBA" id="ARBA00022884"/>
    </source>
</evidence>
<gene>
    <name evidence="4" type="ORF">LCGC14_0669520</name>
</gene>
<comment type="caution">
    <text evidence="4">The sequence shown here is derived from an EMBL/GenBank/DDBJ whole genome shotgun (WGS) entry which is preliminary data.</text>
</comment>
<keyword evidence="1" id="KW-0677">Repeat</keyword>